<proteinExistence type="predicted"/>
<keyword evidence="3" id="KW-0645">Protease</keyword>
<evidence type="ECO:0000313" key="3">
    <source>
        <dbReference type="EMBL" id="BAD20122.1"/>
    </source>
</evidence>
<reference evidence="3" key="2">
    <citation type="submission" date="2003-01" db="EMBL/GenBank/DDBJ databases">
        <title>Oryza sativa nipponbare(GA3) genomic DNA, chromosome 2, BAC clone:B1178F07.</title>
        <authorList>
            <person name="Sasaki T."/>
            <person name="Matsumoto T."/>
            <person name="Katayose Y."/>
        </authorList>
    </citation>
    <scope>NUCLEOTIDE SEQUENCE</scope>
</reference>
<evidence type="ECO:0000313" key="2">
    <source>
        <dbReference type="EMBL" id="BAD20076.1"/>
    </source>
</evidence>
<name>Q6K236_ORYSJ</name>
<feature type="region of interest" description="Disordered" evidence="1">
    <location>
        <begin position="187"/>
        <end position="227"/>
    </location>
</feature>
<reference evidence="4" key="4">
    <citation type="journal article" date="2008" name="Nucleic Acids Res.">
        <title>The rice annotation project database (RAP-DB): 2008 update.</title>
        <authorList>
            <consortium name="The rice annotation project (RAP)"/>
        </authorList>
    </citation>
    <scope>GENOME REANNOTATION</scope>
    <source>
        <strain evidence="4">cv. Nipponbare</strain>
    </source>
</reference>
<evidence type="ECO:0000256" key="1">
    <source>
        <dbReference type="SAM" id="MobiDB-lite"/>
    </source>
</evidence>
<dbReference type="EMBL" id="AP006160">
    <property type="protein sequence ID" value="BAD20122.1"/>
    <property type="molecule type" value="Genomic_DNA"/>
</dbReference>
<dbReference type="GO" id="GO:0006508">
    <property type="term" value="P:proteolysis"/>
    <property type="evidence" value="ECO:0007669"/>
    <property type="project" value="UniProtKB-KW"/>
</dbReference>
<dbReference type="Proteomes" id="UP000000763">
    <property type="component" value="Chromosome 2"/>
</dbReference>
<dbReference type="EMBL" id="AP005803">
    <property type="protein sequence ID" value="BAD20076.1"/>
    <property type="molecule type" value="Genomic_DNA"/>
</dbReference>
<dbReference type="AlphaFoldDB" id="Q6K236"/>
<evidence type="ECO:0000313" key="4">
    <source>
        <dbReference type="Proteomes" id="UP000000763"/>
    </source>
</evidence>
<accession>Q6K236</accession>
<feature type="compositionally biased region" description="Basic and acidic residues" evidence="1">
    <location>
        <begin position="191"/>
        <end position="207"/>
    </location>
</feature>
<organism evidence="3 4">
    <name type="scientific">Oryza sativa subsp. japonica</name>
    <name type="common">Rice</name>
    <dbReference type="NCBI Taxonomy" id="39947"/>
    <lineage>
        <taxon>Eukaryota</taxon>
        <taxon>Viridiplantae</taxon>
        <taxon>Streptophyta</taxon>
        <taxon>Embryophyta</taxon>
        <taxon>Tracheophyta</taxon>
        <taxon>Spermatophyta</taxon>
        <taxon>Magnoliopsida</taxon>
        <taxon>Liliopsida</taxon>
        <taxon>Poales</taxon>
        <taxon>Poaceae</taxon>
        <taxon>BOP clade</taxon>
        <taxon>Oryzoideae</taxon>
        <taxon>Oryzeae</taxon>
        <taxon>Oryzinae</taxon>
        <taxon>Oryza</taxon>
        <taxon>Oryza sativa</taxon>
    </lineage>
</organism>
<protein>
    <submittedName>
        <fullName evidence="3">Ulp1 protease-like</fullName>
    </submittedName>
</protein>
<keyword evidence="3" id="KW-0378">Hydrolase</keyword>
<sequence>MSYTETDLEGVPDKERQPEFYMETTRTTWIVSILVSLVLLGQVDTYGRDESAISDLAGHGFEEEGYPVVDYESDRQTAMSTTDFDEMGSKDGFSNNKLLDDFSCGKIQPDRSMSPDEIGTTVAKNSICRDRPSLKTFVAVDSPTTSTLSGRVTTIAWSSTSDVAILPFPCFNKVDIRPPRNLRELQLGTPRADKALSDPSEMKDHVRSGRVKGPRALSSENDSPTTRLGARERKFYSTLSKTPCLYGSTPRSTKASMTNVDKAPSQTLRLLDHSRTVAGFRQGIRNEEMVYPLR</sequence>
<reference evidence="2" key="1">
    <citation type="submission" date="2002-10" db="EMBL/GenBank/DDBJ databases">
        <title>Oryza sativa nipponbare(GA3) genomic DNA, chromosome 2, BAC clone:OSJNBa0060K08.</title>
        <authorList>
            <person name="Sasaki T."/>
            <person name="Matsumoto T."/>
            <person name="Katayose Y."/>
        </authorList>
    </citation>
    <scope>NUCLEOTIDE SEQUENCE</scope>
</reference>
<gene>
    <name evidence="3" type="ORF">B1178F07.23</name>
    <name evidence="2" type="ORF">OSJNBa0060K08.33</name>
</gene>
<reference evidence="4" key="3">
    <citation type="journal article" date="2005" name="Nature">
        <title>The map-based sequence of the rice genome.</title>
        <authorList>
            <consortium name="International rice genome sequencing project (IRGSP)"/>
            <person name="Matsumoto T."/>
            <person name="Wu J."/>
            <person name="Kanamori H."/>
            <person name="Katayose Y."/>
            <person name="Fujisawa M."/>
            <person name="Namiki N."/>
            <person name="Mizuno H."/>
            <person name="Yamamoto K."/>
            <person name="Antonio B.A."/>
            <person name="Baba T."/>
            <person name="Sakata K."/>
            <person name="Nagamura Y."/>
            <person name="Aoki H."/>
            <person name="Arikawa K."/>
            <person name="Arita K."/>
            <person name="Bito T."/>
            <person name="Chiden Y."/>
            <person name="Fujitsuka N."/>
            <person name="Fukunaka R."/>
            <person name="Hamada M."/>
            <person name="Harada C."/>
            <person name="Hayashi A."/>
            <person name="Hijishita S."/>
            <person name="Honda M."/>
            <person name="Hosokawa S."/>
            <person name="Ichikawa Y."/>
            <person name="Idonuma A."/>
            <person name="Iijima M."/>
            <person name="Ikeda M."/>
            <person name="Ikeno M."/>
            <person name="Ito K."/>
            <person name="Ito S."/>
            <person name="Ito T."/>
            <person name="Ito Y."/>
            <person name="Ito Y."/>
            <person name="Iwabuchi A."/>
            <person name="Kamiya K."/>
            <person name="Karasawa W."/>
            <person name="Kurita K."/>
            <person name="Katagiri S."/>
            <person name="Kikuta A."/>
            <person name="Kobayashi H."/>
            <person name="Kobayashi N."/>
            <person name="Machita K."/>
            <person name="Maehara T."/>
            <person name="Masukawa M."/>
            <person name="Mizubayashi T."/>
            <person name="Mukai Y."/>
            <person name="Nagasaki H."/>
            <person name="Nagata Y."/>
            <person name="Naito S."/>
            <person name="Nakashima M."/>
            <person name="Nakama Y."/>
            <person name="Nakamichi Y."/>
            <person name="Nakamura M."/>
            <person name="Meguro A."/>
            <person name="Negishi M."/>
            <person name="Ohta I."/>
            <person name="Ohta T."/>
            <person name="Okamoto M."/>
            <person name="Ono N."/>
            <person name="Saji S."/>
            <person name="Sakaguchi M."/>
            <person name="Sakai K."/>
            <person name="Shibata M."/>
            <person name="Shimokawa T."/>
            <person name="Song J."/>
            <person name="Takazaki Y."/>
            <person name="Terasawa K."/>
            <person name="Tsugane M."/>
            <person name="Tsuji K."/>
            <person name="Ueda S."/>
            <person name="Waki K."/>
            <person name="Yamagata H."/>
            <person name="Yamamoto M."/>
            <person name="Yamamoto S."/>
            <person name="Yamane H."/>
            <person name="Yoshiki S."/>
            <person name="Yoshihara R."/>
            <person name="Yukawa K."/>
            <person name="Zhong H."/>
            <person name="Yano M."/>
            <person name="Yuan Q."/>
            <person name="Ouyang S."/>
            <person name="Liu J."/>
            <person name="Jones K.M."/>
            <person name="Gansberger K."/>
            <person name="Moffat K."/>
            <person name="Hill J."/>
            <person name="Bera J."/>
            <person name="Fadrosh D."/>
            <person name="Jin S."/>
            <person name="Johri S."/>
            <person name="Kim M."/>
            <person name="Overton L."/>
            <person name="Reardon M."/>
            <person name="Tsitrin T."/>
            <person name="Vuong H."/>
            <person name="Weaver B."/>
            <person name="Ciecko A."/>
            <person name="Tallon L."/>
            <person name="Jackson J."/>
            <person name="Pai G."/>
            <person name="Aken S.V."/>
            <person name="Utterback T."/>
            <person name="Reidmuller S."/>
            <person name="Feldblyum T."/>
            <person name="Hsiao J."/>
            <person name="Zismann V."/>
            <person name="Iobst S."/>
            <person name="de Vazeille A.R."/>
            <person name="Buell C.R."/>
            <person name="Ying K."/>
            <person name="Li Y."/>
            <person name="Lu T."/>
            <person name="Huang Y."/>
            <person name="Zhao Q."/>
            <person name="Feng Q."/>
            <person name="Zhang L."/>
            <person name="Zhu J."/>
            <person name="Weng Q."/>
            <person name="Mu J."/>
            <person name="Lu Y."/>
            <person name="Fan D."/>
            <person name="Liu Y."/>
            <person name="Guan J."/>
            <person name="Zhang Y."/>
            <person name="Yu S."/>
            <person name="Liu X."/>
            <person name="Zhang Y."/>
            <person name="Hong G."/>
            <person name="Han B."/>
            <person name="Choisne N."/>
            <person name="Demange N."/>
            <person name="Orjeda G."/>
            <person name="Samain S."/>
            <person name="Cattolico L."/>
            <person name="Pelletier E."/>
            <person name="Couloux A."/>
            <person name="Segurens B."/>
            <person name="Wincker P."/>
            <person name="D'Hont A."/>
            <person name="Scarpelli C."/>
            <person name="Weissenbach J."/>
            <person name="Salanoubat M."/>
            <person name="Quetier F."/>
            <person name="Yu Y."/>
            <person name="Kim H.R."/>
            <person name="Rambo T."/>
            <person name="Currie J."/>
            <person name="Collura K."/>
            <person name="Luo M."/>
            <person name="Yang T."/>
            <person name="Ammiraju J.S.S."/>
            <person name="Engler F."/>
            <person name="Soderlund C."/>
            <person name="Wing R.A."/>
            <person name="Palmer L.E."/>
            <person name="de la Bastide M."/>
            <person name="Spiegel L."/>
            <person name="Nascimento L."/>
            <person name="Zutavern T."/>
            <person name="O'Shaughnessy A."/>
            <person name="Dike S."/>
            <person name="Dedhia N."/>
            <person name="Preston R."/>
            <person name="Balija V."/>
            <person name="McCombie W.R."/>
            <person name="Chow T."/>
            <person name="Chen H."/>
            <person name="Chung M."/>
            <person name="Chen C."/>
            <person name="Shaw J."/>
            <person name="Wu H."/>
            <person name="Hsiao K."/>
            <person name="Chao Y."/>
            <person name="Chu M."/>
            <person name="Cheng C."/>
            <person name="Hour A."/>
            <person name="Lee P."/>
            <person name="Lin S."/>
            <person name="Lin Y."/>
            <person name="Liou J."/>
            <person name="Liu S."/>
            <person name="Hsing Y."/>
            <person name="Raghuvanshi S."/>
            <person name="Mohanty A."/>
            <person name="Bharti A.K."/>
            <person name="Gaur A."/>
            <person name="Gupta V."/>
            <person name="Kumar D."/>
            <person name="Ravi V."/>
            <person name="Vij S."/>
            <person name="Kapur A."/>
            <person name="Khurana P."/>
            <person name="Khurana P."/>
            <person name="Khurana J.P."/>
            <person name="Tyagi A.K."/>
            <person name="Gaikwad K."/>
            <person name="Singh A."/>
            <person name="Dalal V."/>
            <person name="Srivastava S."/>
            <person name="Dixit A."/>
            <person name="Pal A.K."/>
            <person name="Ghazi I.A."/>
            <person name="Yadav M."/>
            <person name="Pandit A."/>
            <person name="Bhargava A."/>
            <person name="Sureshbabu K."/>
            <person name="Batra K."/>
            <person name="Sharma T.R."/>
            <person name="Mohapatra T."/>
            <person name="Singh N.K."/>
            <person name="Messing J."/>
            <person name="Nelson A.B."/>
            <person name="Fuks G."/>
            <person name="Kavchok S."/>
            <person name="Keizer G."/>
            <person name="Linton E."/>
            <person name="Llaca V."/>
            <person name="Song R."/>
            <person name="Tanyolac B."/>
            <person name="Young S."/>
            <person name="Ho-Il K."/>
            <person name="Hahn J.H."/>
            <person name="Sangsakoo G."/>
            <person name="Vanavichit A."/>
            <person name="de Mattos Luiz.A.T."/>
            <person name="Zimmer P.D."/>
            <person name="Malone G."/>
            <person name="Dellagostin O."/>
            <person name="de Oliveira A.C."/>
            <person name="Bevan M."/>
            <person name="Bancroft I."/>
            <person name="Minx P."/>
            <person name="Cordum H."/>
            <person name="Wilson R."/>
            <person name="Cheng Z."/>
            <person name="Jin W."/>
            <person name="Jiang J."/>
            <person name="Leong S.A."/>
            <person name="Iwama H."/>
            <person name="Gojobori T."/>
            <person name="Itoh T."/>
            <person name="Niimura Y."/>
            <person name="Fujii Y."/>
            <person name="Habara T."/>
            <person name="Sakai H."/>
            <person name="Sato Y."/>
            <person name="Wilson G."/>
            <person name="Kumar K."/>
            <person name="McCouch S."/>
            <person name="Juretic N."/>
            <person name="Hoen D."/>
            <person name="Wright S."/>
            <person name="Bruskiewich R."/>
            <person name="Bureau T."/>
            <person name="Miyao A."/>
            <person name="Hirochika H."/>
            <person name="Nishikawa T."/>
            <person name="Kadowaki K."/>
            <person name="Sugiura M."/>
            <person name="Burr B."/>
            <person name="Sasaki T."/>
        </authorList>
    </citation>
    <scope>NUCLEOTIDE SEQUENCE [LARGE SCALE GENOMIC DNA]</scope>
    <source>
        <strain evidence="4">cv. Nipponbare</strain>
    </source>
</reference>
<dbReference type="GO" id="GO:0008233">
    <property type="term" value="F:peptidase activity"/>
    <property type="evidence" value="ECO:0007669"/>
    <property type="project" value="UniProtKB-KW"/>
</dbReference>